<organism evidence="2 3">
    <name type="scientific">Gallintestinimicrobium propionicum</name>
    <dbReference type="NCBI Taxonomy" id="2981770"/>
    <lineage>
        <taxon>Bacteria</taxon>
        <taxon>Bacillati</taxon>
        <taxon>Bacillota</taxon>
        <taxon>Clostridia</taxon>
        <taxon>Lachnospirales</taxon>
        <taxon>Lachnospiraceae</taxon>
        <taxon>Gallintestinimicrobium</taxon>
    </lineage>
</organism>
<proteinExistence type="predicted"/>
<keyword evidence="3" id="KW-1185">Reference proteome</keyword>
<evidence type="ECO:0000313" key="3">
    <source>
        <dbReference type="Proteomes" id="UP001199355"/>
    </source>
</evidence>
<evidence type="ECO:0000256" key="1">
    <source>
        <dbReference type="SAM" id="Phobius"/>
    </source>
</evidence>
<sequence>MSQIFGAIMLVVMGILGGFPTLYLCVSLVVVLAQKIYGKVVHGKSLYA</sequence>
<gene>
    <name evidence="2" type="ORF">LKD45_15495</name>
</gene>
<keyword evidence="1" id="KW-0472">Membrane</keyword>
<dbReference type="RefSeq" id="WP_308729097.1">
    <property type="nucleotide sequence ID" value="NZ_JAJEQF010000060.1"/>
</dbReference>
<name>A0AAE3B0A2_9FIRM</name>
<keyword evidence="1" id="KW-0812">Transmembrane</keyword>
<keyword evidence="1" id="KW-1133">Transmembrane helix</keyword>
<protein>
    <submittedName>
        <fullName evidence="2">Uncharacterized protein</fullName>
    </submittedName>
</protein>
<accession>A0AAE3B0A2</accession>
<dbReference type="AlphaFoldDB" id="A0AAE3B0A2"/>
<evidence type="ECO:0000313" key="2">
    <source>
        <dbReference type="EMBL" id="MCC2169070.1"/>
    </source>
</evidence>
<dbReference type="Proteomes" id="UP001199355">
    <property type="component" value="Unassembled WGS sequence"/>
</dbReference>
<comment type="caution">
    <text evidence="2">The sequence shown here is derived from an EMBL/GenBank/DDBJ whole genome shotgun (WGS) entry which is preliminary data.</text>
</comment>
<dbReference type="EMBL" id="JAJEQF010000060">
    <property type="protein sequence ID" value="MCC2169070.1"/>
    <property type="molecule type" value="Genomic_DNA"/>
</dbReference>
<feature type="transmembrane region" description="Helical" evidence="1">
    <location>
        <begin position="6"/>
        <end position="33"/>
    </location>
</feature>
<reference evidence="2 3" key="1">
    <citation type="submission" date="2021-10" db="EMBL/GenBank/DDBJ databases">
        <title>Anaerobic single-cell dispensing facilitates the cultivation of human gut bacteria.</title>
        <authorList>
            <person name="Afrizal A."/>
        </authorList>
    </citation>
    <scope>NUCLEOTIDE SEQUENCE [LARGE SCALE GENOMIC DNA]</scope>
    <source>
        <strain evidence="2 3">CLA-AA-H244</strain>
    </source>
</reference>